<dbReference type="SUPFAM" id="SSF51735">
    <property type="entry name" value="NAD(P)-binding Rossmann-fold domains"/>
    <property type="match status" value="1"/>
</dbReference>
<dbReference type="Pfam" id="PF13460">
    <property type="entry name" value="NAD_binding_10"/>
    <property type="match status" value="1"/>
</dbReference>
<reference evidence="2 3" key="1">
    <citation type="submission" date="2019-05" db="EMBL/GenBank/DDBJ databases">
        <title>Comparative genomics and metabolomics analyses of clavulanic acid producing Streptomyces species provides insight into specialized metabolism and evolution of beta-lactam biosynthetic gene clusters.</title>
        <authorList>
            <person name="Moore M.A."/>
            <person name="Cruz-Morales P."/>
            <person name="Barona Gomez F."/>
            <person name="Kapil T."/>
        </authorList>
    </citation>
    <scope>NUCLEOTIDE SEQUENCE [LARGE SCALE GENOMIC DNA]</scope>
    <source>
        <strain evidence="2 3">NRRL 5741</strain>
    </source>
</reference>
<dbReference type="PANTHER" id="PTHR15020:SF50">
    <property type="entry name" value="UPF0659 PROTEIN YMR090W"/>
    <property type="match status" value="1"/>
</dbReference>
<dbReference type="PANTHER" id="PTHR15020">
    <property type="entry name" value="FLAVIN REDUCTASE-RELATED"/>
    <property type="match status" value="1"/>
</dbReference>
<evidence type="ECO:0000313" key="3">
    <source>
        <dbReference type="Proteomes" id="UP000419138"/>
    </source>
</evidence>
<organism evidence="2 3">
    <name type="scientific">Streptomyces jumonjinensis</name>
    <dbReference type="NCBI Taxonomy" id="1945"/>
    <lineage>
        <taxon>Bacteria</taxon>
        <taxon>Bacillati</taxon>
        <taxon>Actinomycetota</taxon>
        <taxon>Actinomycetes</taxon>
        <taxon>Kitasatosporales</taxon>
        <taxon>Streptomycetaceae</taxon>
        <taxon>Streptomyces</taxon>
    </lineage>
</organism>
<dbReference type="InterPro" id="IPR016040">
    <property type="entry name" value="NAD(P)-bd_dom"/>
</dbReference>
<proteinExistence type="predicted"/>
<evidence type="ECO:0000259" key="1">
    <source>
        <dbReference type="Pfam" id="PF13460"/>
    </source>
</evidence>
<dbReference type="EMBL" id="VCLA01000041">
    <property type="protein sequence ID" value="MQS99718.1"/>
    <property type="molecule type" value="Genomic_DNA"/>
</dbReference>
<evidence type="ECO:0000313" key="2">
    <source>
        <dbReference type="EMBL" id="MQS99718.1"/>
    </source>
</evidence>
<sequence length="214" mass="22223">MTITVLGATGATGRHVVEQLLALGHPVRGAVRKPDKAAKPAAAGVEFAALDLASPSRDRLMEVFDSTDVVINAAATRSMTKKQAELVDRQGIVAAIDAAVAAGVKRWIQVSMMGSGDVSRLPRYLRATGHAKHAADLHLAASGMTWTVIRPPWLTDGPAEGRITVGDQVPEGSLSRADLAAVVVAALDTAATYDRIFEVTGGGRPIGDSLATLA</sequence>
<dbReference type="Proteomes" id="UP000419138">
    <property type="component" value="Unassembled WGS sequence"/>
</dbReference>
<dbReference type="Gene3D" id="3.40.50.720">
    <property type="entry name" value="NAD(P)-binding Rossmann-like Domain"/>
    <property type="match status" value="1"/>
</dbReference>
<feature type="domain" description="NAD(P)-binding" evidence="1">
    <location>
        <begin position="7"/>
        <end position="189"/>
    </location>
</feature>
<keyword evidence="3" id="KW-1185">Reference proteome</keyword>
<dbReference type="InterPro" id="IPR036291">
    <property type="entry name" value="NAD(P)-bd_dom_sf"/>
</dbReference>
<gene>
    <name evidence="2" type="ORF">FF041_05675</name>
</gene>
<name>A0A646KBP7_STRJU</name>
<accession>A0A646KBP7</accession>
<dbReference type="AlphaFoldDB" id="A0A646KBP7"/>
<dbReference type="OrthoDB" id="3763081at2"/>
<dbReference type="RefSeq" id="WP_153521291.1">
    <property type="nucleotide sequence ID" value="NZ_JBEPDZ010000027.1"/>
</dbReference>
<comment type="caution">
    <text evidence="2">The sequence shown here is derived from an EMBL/GenBank/DDBJ whole genome shotgun (WGS) entry which is preliminary data.</text>
</comment>
<protein>
    <submittedName>
        <fullName evidence="2">NAD-dependent epimerase/dehydratase family protein</fullName>
    </submittedName>
</protein>